<evidence type="ECO:0000256" key="1">
    <source>
        <dbReference type="ARBA" id="ARBA00022980"/>
    </source>
</evidence>
<protein>
    <recommendedName>
        <fullName evidence="3">Small ribosomal subunit protein bS16</fullName>
    </recommendedName>
</protein>
<dbReference type="PANTHER" id="PTHR12919">
    <property type="entry name" value="30S RIBOSOMAL PROTEIN S16"/>
    <property type="match status" value="1"/>
</dbReference>
<sequence>MAVAIRLARQGTKKKPFYRVVVTDSRSPRGGRFLENIGTFDPAKESKDSPLKLNAERFDYWRTAGAVPSETLTRLVKAQAKAAAAAAK</sequence>
<dbReference type="RefSeq" id="WP_146653066.1">
    <property type="nucleotide sequence ID" value="NZ_CP012333.1"/>
</dbReference>
<dbReference type="NCBIfam" id="TIGR00002">
    <property type="entry name" value="S16"/>
    <property type="match status" value="1"/>
</dbReference>
<keyword evidence="5" id="KW-1185">Reference proteome</keyword>
<reference evidence="4 5" key="1">
    <citation type="submission" date="2015-08" db="EMBL/GenBank/DDBJ databases">
        <authorList>
            <person name="Babu N.S."/>
            <person name="Beckwith C.J."/>
            <person name="Beseler K.G."/>
            <person name="Brison A."/>
            <person name="Carone J.V."/>
            <person name="Caskin T.P."/>
            <person name="Diamond M."/>
            <person name="Durham M.E."/>
            <person name="Foxe J.M."/>
            <person name="Go M."/>
            <person name="Henderson B.A."/>
            <person name="Jones I.B."/>
            <person name="McGettigan J.A."/>
            <person name="Micheletti S.J."/>
            <person name="Nasrallah M.E."/>
            <person name="Ortiz D."/>
            <person name="Piller C.R."/>
            <person name="Privatt S.R."/>
            <person name="Schneider S.L."/>
            <person name="Sharp S."/>
            <person name="Smith T.C."/>
            <person name="Stanton J.D."/>
            <person name="Ullery H.E."/>
            <person name="Wilson R.J."/>
            <person name="Serrano M.G."/>
            <person name="Buck G."/>
            <person name="Lee V."/>
            <person name="Wang Y."/>
            <person name="Carvalho R."/>
            <person name="Voegtly L."/>
            <person name="Shi R."/>
            <person name="Duckworth R."/>
            <person name="Johnson A."/>
            <person name="Loviza R."/>
            <person name="Walstead R."/>
            <person name="Shah Z."/>
            <person name="Kiflezghi M."/>
            <person name="Wade K."/>
            <person name="Ball S.L."/>
            <person name="Bradley K.W."/>
            <person name="Asai D.J."/>
            <person name="Bowman C.A."/>
            <person name="Russell D.A."/>
            <person name="Pope W.H."/>
            <person name="Jacobs-Sera D."/>
            <person name="Hendrix R.W."/>
            <person name="Hatfull G.F."/>
        </authorList>
    </citation>
    <scope>NUCLEOTIDE SEQUENCE [LARGE SCALE GENOMIC DNA]</scope>
    <source>
        <strain evidence="4 5">DSM 27648</strain>
    </source>
</reference>
<dbReference type="GO" id="GO:0015935">
    <property type="term" value="C:small ribosomal subunit"/>
    <property type="evidence" value="ECO:0007669"/>
    <property type="project" value="TreeGrafter"/>
</dbReference>
<dbReference type="KEGG" id="llu:AKJ09_08761"/>
<dbReference type="GO" id="GO:0005737">
    <property type="term" value="C:cytoplasm"/>
    <property type="evidence" value="ECO:0007669"/>
    <property type="project" value="UniProtKB-ARBA"/>
</dbReference>
<dbReference type="InterPro" id="IPR000307">
    <property type="entry name" value="Ribosomal_bS16"/>
</dbReference>
<dbReference type="Gene3D" id="3.30.1320.10">
    <property type="match status" value="1"/>
</dbReference>
<accession>A0A0K1Q8M7</accession>
<dbReference type="STRING" id="1391654.AKJ09_08761"/>
<dbReference type="Proteomes" id="UP000064967">
    <property type="component" value="Chromosome"/>
</dbReference>
<dbReference type="EMBL" id="CP012333">
    <property type="protein sequence ID" value="AKV02098.1"/>
    <property type="molecule type" value="Genomic_DNA"/>
</dbReference>
<evidence type="ECO:0000256" key="3">
    <source>
        <dbReference type="HAMAP-Rule" id="MF_00385"/>
    </source>
</evidence>
<dbReference type="PATRIC" id="fig|1391654.3.peg.8872"/>
<evidence type="ECO:0000256" key="2">
    <source>
        <dbReference type="ARBA" id="ARBA00023274"/>
    </source>
</evidence>
<dbReference type="HAMAP" id="MF_00385">
    <property type="entry name" value="Ribosomal_bS16"/>
    <property type="match status" value="1"/>
</dbReference>
<evidence type="ECO:0000313" key="4">
    <source>
        <dbReference type="EMBL" id="AKV02098.1"/>
    </source>
</evidence>
<dbReference type="InterPro" id="IPR023803">
    <property type="entry name" value="Ribosomal_bS16_dom_sf"/>
</dbReference>
<name>A0A0K1Q8M7_9BACT</name>
<proteinExistence type="inferred from homology"/>
<keyword evidence="2 3" id="KW-0687">Ribonucleoprotein</keyword>
<comment type="similarity">
    <text evidence="3">Belongs to the bacterial ribosomal protein bS16 family.</text>
</comment>
<dbReference type="AlphaFoldDB" id="A0A0K1Q8M7"/>
<dbReference type="OrthoDB" id="9807878at2"/>
<dbReference type="GO" id="GO:0003735">
    <property type="term" value="F:structural constituent of ribosome"/>
    <property type="evidence" value="ECO:0007669"/>
    <property type="project" value="InterPro"/>
</dbReference>
<dbReference type="PANTHER" id="PTHR12919:SF20">
    <property type="entry name" value="SMALL RIBOSOMAL SUBUNIT PROTEIN BS16M"/>
    <property type="match status" value="1"/>
</dbReference>
<evidence type="ECO:0000313" key="5">
    <source>
        <dbReference type="Proteomes" id="UP000064967"/>
    </source>
</evidence>
<dbReference type="SUPFAM" id="SSF54565">
    <property type="entry name" value="Ribosomal protein S16"/>
    <property type="match status" value="1"/>
</dbReference>
<keyword evidence="1 3" id="KW-0689">Ribosomal protein</keyword>
<gene>
    <name evidence="3" type="primary">rpsP</name>
    <name evidence="4" type="ORF">AKJ09_08761</name>
</gene>
<dbReference type="GO" id="GO:0006412">
    <property type="term" value="P:translation"/>
    <property type="evidence" value="ECO:0007669"/>
    <property type="project" value="UniProtKB-UniRule"/>
</dbReference>
<organism evidence="4 5">
    <name type="scientific">Labilithrix luteola</name>
    <dbReference type="NCBI Taxonomy" id="1391654"/>
    <lineage>
        <taxon>Bacteria</taxon>
        <taxon>Pseudomonadati</taxon>
        <taxon>Myxococcota</taxon>
        <taxon>Polyangia</taxon>
        <taxon>Polyangiales</taxon>
        <taxon>Labilitrichaceae</taxon>
        <taxon>Labilithrix</taxon>
    </lineage>
</organism>
<dbReference type="Pfam" id="PF00886">
    <property type="entry name" value="Ribosomal_S16"/>
    <property type="match status" value="1"/>
</dbReference>